<proteinExistence type="predicted"/>
<dbReference type="PANTHER" id="PTHR30367:SF1">
    <property type="entry name" value="MULTIDRUG RESISTANCE PROTEIN MDTN"/>
    <property type="match status" value="1"/>
</dbReference>
<keyword evidence="6" id="KW-1185">Reference proteome</keyword>
<dbReference type="InterPro" id="IPR058634">
    <property type="entry name" value="AaeA-lik-b-barrel"/>
</dbReference>
<dbReference type="Gene3D" id="1.10.287.470">
    <property type="entry name" value="Helix hairpin bin"/>
    <property type="match status" value="1"/>
</dbReference>
<dbReference type="InterPro" id="IPR058625">
    <property type="entry name" value="MdtA-like_BSH"/>
</dbReference>
<dbReference type="Gene3D" id="2.40.50.100">
    <property type="match status" value="1"/>
</dbReference>
<dbReference type="PANTHER" id="PTHR30367">
    <property type="entry name" value="P-HYDROXYBENZOIC ACID EFFLUX PUMP SUBUNIT AAEA-RELATED"/>
    <property type="match status" value="1"/>
</dbReference>
<evidence type="ECO:0000259" key="3">
    <source>
        <dbReference type="Pfam" id="PF25917"/>
    </source>
</evidence>
<dbReference type="EMBL" id="CP140637">
    <property type="protein sequence ID" value="WRW39391.1"/>
    <property type="molecule type" value="Genomic_DNA"/>
</dbReference>
<gene>
    <name evidence="5" type="ORF">U5G49_006467</name>
</gene>
<keyword evidence="5" id="KW-0614">Plasmid</keyword>
<evidence type="ECO:0000259" key="4">
    <source>
        <dbReference type="Pfam" id="PF25963"/>
    </source>
</evidence>
<sequence length="386" mass="41894">MSETKAELKPEMANADSEATWSPQMLAHTTPKRRPRVLPVLLTALAVAMAVILGRAMWDAYMGAPWTRDATVRAYVVTMAPEVAGRIVQLTVRDNQFVHKDDLLMVIDPTDYKIAVSQAEASVQSAQANVQSIDAQIDAQQAQIRASQAQLDESQAALVFAQQQSGRYRILAQDGSSTVQNEQQFTSQLHQQEAAVRTASANLNLVQRQVESLKAQRMSVEGTLAQAKAQLQQAQVNLERTRIVSPADGYVTNLLAHLGDYANAGVNTISVVDANSFWVDGYFEETTLAPIHVGDPAAIKLMGYSQMVHGHVDSIARAIDVANAQPDNQGVATVNPIFTWVRLAQRIPVAVRIDVVPPGVVLAAGMTATVQIDALRRSPGKSLDER</sequence>
<keyword evidence="2" id="KW-0812">Transmembrane</keyword>
<evidence type="ECO:0000256" key="2">
    <source>
        <dbReference type="SAM" id="Phobius"/>
    </source>
</evidence>
<protein>
    <submittedName>
        <fullName evidence="5">HlyD family secretion protein</fullName>
    </submittedName>
</protein>
<reference evidence="5 6" key="1">
    <citation type="submission" date="2023-12" db="EMBL/GenBank/DDBJ databases">
        <authorList>
            <person name="Menendez E."/>
            <person name="Kaur S."/>
            <person name="Flores-Felix J.D."/>
            <person name="diCenzo G.C."/>
            <person name="Peix A."/>
            <person name="Velazquez E."/>
        </authorList>
    </citation>
    <scope>NUCLEOTIDE SEQUENCE [LARGE SCALE GENOMIC DNA]</scope>
    <source>
        <strain evidence="5 6">CIP 108029</strain>
        <plasmid evidence="5 6">pRinCIP108029d</plasmid>
    </source>
</reference>
<keyword evidence="2" id="KW-1133">Transmembrane helix</keyword>
<feature type="domain" description="Multidrug resistance protein MdtA-like barrel-sandwich hybrid" evidence="3">
    <location>
        <begin position="76"/>
        <end position="273"/>
    </location>
</feature>
<accession>A0ABZ1DUL0</accession>
<feature type="domain" description="p-hydroxybenzoic acid efflux pump subunit AaeA-like beta-barrel" evidence="4">
    <location>
        <begin position="276"/>
        <end position="372"/>
    </location>
</feature>
<feature type="coiled-coil region" evidence="1">
    <location>
        <begin position="116"/>
        <end position="164"/>
    </location>
</feature>
<dbReference type="Proteomes" id="UP001322785">
    <property type="component" value="Plasmid pRinCIP108029d"/>
</dbReference>
<dbReference type="Pfam" id="PF25917">
    <property type="entry name" value="BSH_RND"/>
    <property type="match status" value="1"/>
</dbReference>
<dbReference type="Pfam" id="PF25963">
    <property type="entry name" value="Beta-barrel_AAEA"/>
    <property type="match status" value="1"/>
</dbReference>
<dbReference type="Gene3D" id="2.40.30.170">
    <property type="match status" value="1"/>
</dbReference>
<keyword evidence="2" id="KW-0472">Membrane</keyword>
<geneLocation type="plasmid" evidence="5 6">
    <name>pRinCIP108029d</name>
</geneLocation>
<evidence type="ECO:0000256" key="1">
    <source>
        <dbReference type="SAM" id="Coils"/>
    </source>
</evidence>
<dbReference type="InterPro" id="IPR050393">
    <property type="entry name" value="MFP_Efflux_Pump"/>
</dbReference>
<feature type="coiled-coil region" evidence="1">
    <location>
        <begin position="189"/>
        <end position="244"/>
    </location>
</feature>
<name>A0ABZ1DUL0_9HYPH</name>
<evidence type="ECO:0000313" key="5">
    <source>
        <dbReference type="EMBL" id="WRW39391.1"/>
    </source>
</evidence>
<dbReference type="SUPFAM" id="SSF111369">
    <property type="entry name" value="HlyD-like secretion proteins"/>
    <property type="match status" value="2"/>
</dbReference>
<feature type="transmembrane region" description="Helical" evidence="2">
    <location>
        <begin position="37"/>
        <end position="58"/>
    </location>
</feature>
<keyword evidence="1" id="KW-0175">Coiled coil</keyword>
<evidence type="ECO:0000313" key="6">
    <source>
        <dbReference type="Proteomes" id="UP001322785"/>
    </source>
</evidence>
<organism evidence="5 6">
    <name type="scientific">Rhizobium indigoferae</name>
    <dbReference type="NCBI Taxonomy" id="158891"/>
    <lineage>
        <taxon>Bacteria</taxon>
        <taxon>Pseudomonadati</taxon>
        <taxon>Pseudomonadota</taxon>
        <taxon>Alphaproteobacteria</taxon>
        <taxon>Hyphomicrobiales</taxon>
        <taxon>Rhizobiaceae</taxon>
        <taxon>Rhizobium/Agrobacterium group</taxon>
        <taxon>Rhizobium</taxon>
    </lineage>
</organism>
<dbReference type="RefSeq" id="WP_193446738.1">
    <property type="nucleotide sequence ID" value="NZ_BSOQ01000008.1"/>
</dbReference>